<comment type="caution">
    <text evidence="9">The sequence shown here is derived from an EMBL/GenBank/DDBJ whole genome shotgun (WGS) entry which is preliminary data.</text>
</comment>
<proteinExistence type="predicted"/>
<dbReference type="RefSeq" id="WP_253749039.1">
    <property type="nucleotide sequence ID" value="NZ_BAABKA010000108.1"/>
</dbReference>
<dbReference type="NCBIfam" id="TIGR00360">
    <property type="entry name" value="ComEC_N-term"/>
    <property type="match status" value="1"/>
</dbReference>
<feature type="transmembrane region" description="Helical" evidence="7">
    <location>
        <begin position="786"/>
        <end position="805"/>
    </location>
</feature>
<feature type="compositionally biased region" description="Low complexity" evidence="6">
    <location>
        <begin position="171"/>
        <end position="180"/>
    </location>
</feature>
<dbReference type="InterPro" id="IPR036866">
    <property type="entry name" value="RibonucZ/Hydroxyglut_hydro"/>
</dbReference>
<feature type="transmembrane region" description="Helical" evidence="7">
    <location>
        <begin position="720"/>
        <end position="744"/>
    </location>
</feature>
<dbReference type="SUPFAM" id="SSF56281">
    <property type="entry name" value="Metallo-hydrolase/oxidoreductase"/>
    <property type="match status" value="1"/>
</dbReference>
<keyword evidence="4 7" id="KW-1133">Transmembrane helix</keyword>
<dbReference type="InterPro" id="IPR001279">
    <property type="entry name" value="Metallo-B-lactamas"/>
</dbReference>
<dbReference type="CDD" id="cd07731">
    <property type="entry name" value="ComA-like_MBL-fold"/>
    <property type="match status" value="1"/>
</dbReference>
<evidence type="ECO:0000313" key="10">
    <source>
        <dbReference type="Proteomes" id="UP001139648"/>
    </source>
</evidence>
<evidence type="ECO:0000256" key="5">
    <source>
        <dbReference type="ARBA" id="ARBA00023136"/>
    </source>
</evidence>
<dbReference type="SMART" id="SM00849">
    <property type="entry name" value="Lactamase_B"/>
    <property type="match status" value="1"/>
</dbReference>
<feature type="transmembrane region" description="Helical" evidence="7">
    <location>
        <begin position="756"/>
        <end position="780"/>
    </location>
</feature>
<keyword evidence="10" id="KW-1185">Reference proteome</keyword>
<feature type="transmembrane region" description="Helical" evidence="7">
    <location>
        <begin position="535"/>
        <end position="552"/>
    </location>
</feature>
<feature type="compositionally biased region" description="Basic and acidic residues" evidence="6">
    <location>
        <begin position="654"/>
        <end position="674"/>
    </location>
</feature>
<name>A0A9X2K4T7_9ACTN</name>
<keyword evidence="2" id="KW-1003">Cell membrane</keyword>
<feature type="transmembrane region" description="Helical" evidence="7">
    <location>
        <begin position="812"/>
        <end position="832"/>
    </location>
</feature>
<evidence type="ECO:0000259" key="8">
    <source>
        <dbReference type="SMART" id="SM00849"/>
    </source>
</evidence>
<dbReference type="InterPro" id="IPR004477">
    <property type="entry name" value="ComEC_N"/>
</dbReference>
<dbReference type="Gene3D" id="3.60.15.10">
    <property type="entry name" value="Ribonuclease Z/Hydroxyacylglutathione hydrolase-like"/>
    <property type="match status" value="1"/>
</dbReference>
<evidence type="ECO:0000256" key="1">
    <source>
        <dbReference type="ARBA" id="ARBA00004651"/>
    </source>
</evidence>
<dbReference type="Pfam" id="PF00753">
    <property type="entry name" value="Lactamase_B"/>
    <property type="match status" value="1"/>
</dbReference>
<evidence type="ECO:0000313" key="9">
    <source>
        <dbReference type="EMBL" id="MCP2360787.1"/>
    </source>
</evidence>
<accession>A0A9X2K4T7</accession>
<feature type="region of interest" description="Disordered" evidence="6">
    <location>
        <begin position="628"/>
        <end position="676"/>
    </location>
</feature>
<dbReference type="GO" id="GO:0005886">
    <property type="term" value="C:plasma membrane"/>
    <property type="evidence" value="ECO:0007669"/>
    <property type="project" value="UniProtKB-SubCell"/>
</dbReference>
<dbReference type="InterPro" id="IPR035681">
    <property type="entry name" value="ComA-like_MBL"/>
</dbReference>
<organism evidence="9 10">
    <name type="scientific">Nonomuraea thailandensis</name>
    <dbReference type="NCBI Taxonomy" id="1188745"/>
    <lineage>
        <taxon>Bacteria</taxon>
        <taxon>Bacillati</taxon>
        <taxon>Actinomycetota</taxon>
        <taxon>Actinomycetes</taxon>
        <taxon>Streptosporangiales</taxon>
        <taxon>Streptosporangiaceae</taxon>
        <taxon>Nonomuraea</taxon>
    </lineage>
</organism>
<sequence>MPIAHPGEGRQDTTRPQTGQRSDRAHARDNTPVHPCDHSSERPSTARRDTEHDSSGWRDGEHSGTTSCPDQHDNAAWRLNAVQAPRERIEAAQANGSKPDAAEGHQHTNMKAHAWPLALPALAAWASALILLACSPLTGMIVATTAALSAAATAWFTRTAAPPHQQPRPTPRTTSPRTSDPMPPCASGFEPHPTSPLAPCFEPHPTKRPAPGTASDPGGWLASGSTSDPVGRPASSTASDLLRRPARSRTPGSALPAAPNSVPDAGPSSAPLIAPLPDQLPEQEARAARSAAVRTGWRKAGHPGHASHAGRAGHAGWRNILLATLICTAAASASTALRIHALTSGPTADLADKSAFITAHITLTDDPRRRPNKNARFTQESYVISADLKLIQTPTTRQAVNVPITVFATGRAWATLLPSQDVEVTGRLARPTPGTLEAAILLVRSPPRVLTPPSALHTAAGALRSGLRSAADVLPPDQRGLLPGLVVGDVSRMDPQVSSDLREAGLSHLNAVSGANLAIVAGAVLALSRLIGLSLPVRAGLAAVAMLAFAVVARPSPSVLRALLMGLAAAIAMGTGRSKDGFAALSATVLFLVLFAPDLARSYGFALSVTATAGILILAPRWRDKLSGTEQEDGLPEEPDHASGPKQHGTPGVERGRMRGPQGEDHIPGREHDGGSSVLCDRRARYRLPRWLAEAVAVPAAAQVAVTPVLVLMAGQLTPVAVVANLLVAPAVAPATLLGFGAALVAPMWPDAAELLVIPAGYAVGWIIMVAGWAVSLPFATVPWPAGLPGLGLLLLTVIVAIPVMRHRPWRAIALTAAAAALVAVLAIRPIVGPWPPKGWLMVMCDVGQGDGLVVSAGQGRGVVVDAGPDPVAMDRCLRRVGVEDVPLLVLTHPHADHVDGLPGVLRNRRVGAVVVGPHRPGSRSAARISATLARQRIPEWTAPPGTRWRFGPSELTVLAPDPAEGEMNGQSEGSAINNSSVVLHVRWRSGSILLGGDLETEAQDDLLHRLPVRADLLKTPHHGSNRQSPAFLASLGARAALISVGADNDYGHPATSTLGLLRSLGLTVYRTDQSGDLAVAEREGGMVVVSRGP</sequence>
<protein>
    <submittedName>
        <fullName evidence="9">Competence protein ComEC</fullName>
    </submittedName>
</protein>
<feature type="region of interest" description="Disordered" evidence="6">
    <location>
        <begin position="159"/>
        <end position="311"/>
    </location>
</feature>
<feature type="region of interest" description="Disordered" evidence="6">
    <location>
        <begin position="1"/>
        <end position="72"/>
    </location>
</feature>
<feature type="compositionally biased region" description="Polar residues" evidence="6">
    <location>
        <begin position="223"/>
        <end position="239"/>
    </location>
</feature>
<dbReference type="PANTHER" id="PTHR30619">
    <property type="entry name" value="DNA INTERNALIZATION/COMPETENCE PROTEIN COMEC/REC2"/>
    <property type="match status" value="1"/>
</dbReference>
<evidence type="ECO:0000256" key="3">
    <source>
        <dbReference type="ARBA" id="ARBA00022692"/>
    </source>
</evidence>
<gene>
    <name evidence="9" type="ORF">HD597_007807</name>
</gene>
<dbReference type="EMBL" id="JAMZEB010000002">
    <property type="protein sequence ID" value="MCP2360787.1"/>
    <property type="molecule type" value="Genomic_DNA"/>
</dbReference>
<reference evidence="9" key="1">
    <citation type="submission" date="2022-06" db="EMBL/GenBank/DDBJ databases">
        <title>Sequencing the genomes of 1000 actinobacteria strains.</title>
        <authorList>
            <person name="Klenk H.-P."/>
        </authorList>
    </citation>
    <scope>NUCLEOTIDE SEQUENCE</scope>
    <source>
        <strain evidence="9">DSM 46694</strain>
    </source>
</reference>
<evidence type="ECO:0000256" key="4">
    <source>
        <dbReference type="ARBA" id="ARBA00022989"/>
    </source>
</evidence>
<feature type="transmembrane region" description="Helical" evidence="7">
    <location>
        <begin position="558"/>
        <end position="574"/>
    </location>
</feature>
<feature type="transmembrane region" description="Helical" evidence="7">
    <location>
        <begin position="691"/>
        <end position="714"/>
    </location>
</feature>
<feature type="compositionally biased region" description="Basic and acidic residues" evidence="6">
    <location>
        <begin position="21"/>
        <end position="62"/>
    </location>
</feature>
<keyword evidence="5 7" id="KW-0472">Membrane</keyword>
<dbReference type="AlphaFoldDB" id="A0A9X2K4T7"/>
<evidence type="ECO:0000256" key="7">
    <source>
        <dbReference type="SAM" id="Phobius"/>
    </source>
</evidence>
<keyword evidence="3 7" id="KW-0812">Transmembrane</keyword>
<comment type="subcellular location">
    <subcellularLocation>
        <location evidence="1">Cell membrane</location>
        <topology evidence="1">Multi-pass membrane protein</topology>
    </subcellularLocation>
</comment>
<feature type="domain" description="Metallo-beta-lactamase" evidence="8">
    <location>
        <begin position="849"/>
        <end position="1047"/>
    </location>
</feature>
<evidence type="ECO:0000256" key="6">
    <source>
        <dbReference type="SAM" id="MobiDB-lite"/>
    </source>
</evidence>
<feature type="transmembrane region" description="Helical" evidence="7">
    <location>
        <begin position="603"/>
        <end position="619"/>
    </location>
</feature>
<dbReference type="InterPro" id="IPR052159">
    <property type="entry name" value="Competence_DNA_uptake"/>
</dbReference>
<dbReference type="Pfam" id="PF03772">
    <property type="entry name" value="Competence"/>
    <property type="match status" value="2"/>
</dbReference>
<dbReference type="PANTHER" id="PTHR30619:SF1">
    <property type="entry name" value="RECOMBINATION PROTEIN 2"/>
    <property type="match status" value="1"/>
</dbReference>
<dbReference type="Proteomes" id="UP001139648">
    <property type="component" value="Unassembled WGS sequence"/>
</dbReference>
<evidence type="ECO:0000256" key="2">
    <source>
        <dbReference type="ARBA" id="ARBA00022475"/>
    </source>
</evidence>